<dbReference type="EMBL" id="SWCJ01000004">
    <property type="protein sequence ID" value="TKB56023.1"/>
    <property type="molecule type" value="Genomic_DNA"/>
</dbReference>
<dbReference type="OrthoDB" id="6382271at2"/>
<dbReference type="SUPFAM" id="SSF48452">
    <property type="entry name" value="TPR-like"/>
    <property type="match status" value="1"/>
</dbReference>
<evidence type="ECO:0000313" key="3">
    <source>
        <dbReference type="Proteomes" id="UP000305675"/>
    </source>
</evidence>
<name>A0A4U1BTP0_9GAMM</name>
<gene>
    <name evidence="2" type="ORF">FCL42_07335</name>
</gene>
<dbReference type="AlphaFoldDB" id="A0A4U1BTP0"/>
<evidence type="ECO:0000256" key="1">
    <source>
        <dbReference type="SAM" id="SignalP"/>
    </source>
</evidence>
<proteinExistence type="predicted"/>
<evidence type="ECO:0008006" key="4">
    <source>
        <dbReference type="Google" id="ProtNLM"/>
    </source>
</evidence>
<dbReference type="Proteomes" id="UP000305675">
    <property type="component" value="Unassembled WGS sequence"/>
</dbReference>
<dbReference type="Gene3D" id="1.25.40.10">
    <property type="entry name" value="Tetratricopeptide repeat domain"/>
    <property type="match status" value="1"/>
</dbReference>
<protein>
    <recommendedName>
        <fullName evidence="4">Tetratricopeptide repeat protein</fullName>
    </recommendedName>
</protein>
<reference evidence="2 3" key="1">
    <citation type="submission" date="2019-04" db="EMBL/GenBank/DDBJ databases">
        <authorList>
            <person name="Hwang J.C."/>
        </authorList>
    </citation>
    <scope>NUCLEOTIDE SEQUENCE [LARGE SCALE GENOMIC DNA]</scope>
    <source>
        <strain evidence="2 3">IMCC35002</strain>
    </source>
</reference>
<sequence>MKTVVMIAGLALFSHTAHAEIANIDAAANSMDINKLKQLVVTEHDYSQAYANYRLAISANVLGQPQVAKTALAQAQATLELLNSSQANGENYTLLASVYGMKIALEPMSAQSFGIEYAKALANAEQLDPQNPRLKLVQAMGAYNTPAAYGGSPQQALELANQAITLFQAPCDTICWGEAEAYTWRGLAQQALGNDTAAIADWQQALAVQSDYSWAQFLIRKNTPNDQSQ</sequence>
<dbReference type="RefSeq" id="WP_136862752.1">
    <property type="nucleotide sequence ID" value="NZ_SWCJ01000004.1"/>
</dbReference>
<evidence type="ECO:0000313" key="2">
    <source>
        <dbReference type="EMBL" id="TKB56023.1"/>
    </source>
</evidence>
<keyword evidence="1" id="KW-0732">Signal</keyword>
<feature type="signal peptide" evidence="1">
    <location>
        <begin position="1"/>
        <end position="19"/>
    </location>
</feature>
<feature type="chain" id="PRO_5020997465" description="Tetratricopeptide repeat protein" evidence="1">
    <location>
        <begin position="20"/>
        <end position="229"/>
    </location>
</feature>
<comment type="caution">
    <text evidence="2">The sequence shown here is derived from an EMBL/GenBank/DDBJ whole genome shotgun (WGS) entry which is preliminary data.</text>
</comment>
<accession>A0A4U1BTP0</accession>
<organism evidence="2 3">
    <name type="scientific">Ferrimonas aestuarii</name>
    <dbReference type="NCBI Taxonomy" id="2569539"/>
    <lineage>
        <taxon>Bacteria</taxon>
        <taxon>Pseudomonadati</taxon>
        <taxon>Pseudomonadota</taxon>
        <taxon>Gammaproteobacteria</taxon>
        <taxon>Alteromonadales</taxon>
        <taxon>Ferrimonadaceae</taxon>
        <taxon>Ferrimonas</taxon>
    </lineage>
</organism>
<keyword evidence="3" id="KW-1185">Reference proteome</keyword>
<dbReference type="InterPro" id="IPR011990">
    <property type="entry name" value="TPR-like_helical_dom_sf"/>
</dbReference>